<feature type="signal peptide" evidence="2">
    <location>
        <begin position="1"/>
        <end position="21"/>
    </location>
</feature>
<feature type="domain" description="Amidase" evidence="3">
    <location>
        <begin position="264"/>
        <end position="649"/>
    </location>
</feature>
<dbReference type="Gene3D" id="3.90.1300.10">
    <property type="entry name" value="Amidase signature (AS) domain"/>
    <property type="match status" value="1"/>
</dbReference>
<dbReference type="PANTHER" id="PTHR11895">
    <property type="entry name" value="TRANSAMIDASE"/>
    <property type="match status" value="1"/>
</dbReference>
<dbReference type="InterPro" id="IPR036928">
    <property type="entry name" value="AS_sf"/>
</dbReference>
<keyword evidence="2" id="KW-0732">Signal</keyword>
<dbReference type="InterPro" id="IPR000120">
    <property type="entry name" value="Amidase"/>
</dbReference>
<dbReference type="SUPFAM" id="SSF75304">
    <property type="entry name" value="Amidase signature (AS) enzymes"/>
    <property type="match status" value="1"/>
</dbReference>
<comment type="caution">
    <text evidence="4">The sequence shown here is derived from an EMBL/GenBank/DDBJ whole genome shotgun (WGS) entry which is preliminary data.</text>
</comment>
<sequence length="667" mass="69303">MHLGRLLILFGLALAAGAAAAREERPLTLDSGAVVVGSATLGLASFATGNAPPRPALDLAIAEDGARADSLRPAIRGDVSLTRGRMHADDGRIVFLESLANHGMEPTTVRLRWTAYLPGDRASALHTASGWRSAAGWHLESSIPGRLVNGWPAGTPTYPGHDPGYIAWEVTLDLRPGERKAVLAAMTPAGHAPQPALDWLSAAQTRALMGWNGGGGRSLAGGRTAALAQWQAWRKELGAEALLEDSLAHAAWLAARSPGLTPLSAIHPQAYAEARRVAPGDERPLAGLPVAVKDIIDVAGLPTLALAEPLPRAAPRDALIVERLRAAGAVVLGKTAYDEDFGDYGMHRATGRLRGLIHPDLTVTGSSGGSAIAVAAGIVPLAMGSDTCGSLGTPASHAGIATIRPTVGLLPYQGARPLDPDLDTVGPIVARAGDLQQVLEALTGQAPSGDAPQTIRLGLIEPWPDTLPPISAEVGVQFGRVMDRLRAAGIELVPVALPDWSSARAALRAAPDRYPVAAALTDWLAFRDDPRSLQDLANSPNLLAEERADLAALAGARQDADARERRETALAAARAAVVGPIARFDLDGLIMPATLAWPGLLDVTRPGAGEPAMCPLSAYPRLPQITLPIAVGKAEPPLGAALIGSADGDWHLVLVAERIASIVNPKN</sequence>
<keyword evidence="4" id="KW-0808">Transferase</keyword>
<reference evidence="4 5" key="1">
    <citation type="submission" date="2016-06" db="EMBL/GenBank/DDBJ databases">
        <title>Genome sequence of Porphyrobacter dokdonensis DSW-74.</title>
        <authorList>
            <person name="Kim J.F."/>
            <person name="Song J.Y."/>
        </authorList>
    </citation>
    <scope>NUCLEOTIDE SEQUENCE [LARGE SCALE GENOMIC DNA]</scope>
    <source>
        <strain evidence="4 5">DSW-74</strain>
    </source>
</reference>
<evidence type="ECO:0000313" key="4">
    <source>
        <dbReference type="EMBL" id="OBV10957.1"/>
    </source>
</evidence>
<evidence type="ECO:0000256" key="1">
    <source>
        <dbReference type="ARBA" id="ARBA00009199"/>
    </source>
</evidence>
<dbReference type="Pfam" id="PF01425">
    <property type="entry name" value="Amidase"/>
    <property type="match status" value="1"/>
</dbReference>
<organism evidence="4 5">
    <name type="scientific">Erythrobacter dokdonensis DSW-74</name>
    <dbReference type="NCBI Taxonomy" id="1300349"/>
    <lineage>
        <taxon>Bacteria</taxon>
        <taxon>Pseudomonadati</taxon>
        <taxon>Pseudomonadota</taxon>
        <taxon>Alphaproteobacteria</taxon>
        <taxon>Sphingomonadales</taxon>
        <taxon>Erythrobacteraceae</taxon>
        <taxon>Erythrobacter/Porphyrobacter group</taxon>
        <taxon>Erythrobacter</taxon>
    </lineage>
</organism>
<proteinExistence type="inferred from homology"/>
<feature type="chain" id="PRO_5008354989" evidence="2">
    <location>
        <begin position="22"/>
        <end position="667"/>
    </location>
</feature>
<dbReference type="AlphaFoldDB" id="A0A1A7BHP8"/>
<evidence type="ECO:0000259" key="3">
    <source>
        <dbReference type="Pfam" id="PF01425"/>
    </source>
</evidence>
<dbReference type="EMBL" id="LZYB01000003">
    <property type="protein sequence ID" value="OBV10957.1"/>
    <property type="molecule type" value="Genomic_DNA"/>
</dbReference>
<comment type="similarity">
    <text evidence="1">Belongs to the amidase family.</text>
</comment>
<dbReference type="InterPro" id="IPR023631">
    <property type="entry name" value="Amidase_dom"/>
</dbReference>
<dbReference type="GO" id="GO:0016740">
    <property type="term" value="F:transferase activity"/>
    <property type="evidence" value="ECO:0007669"/>
    <property type="project" value="UniProtKB-KW"/>
</dbReference>
<evidence type="ECO:0000256" key="2">
    <source>
        <dbReference type="SAM" id="SignalP"/>
    </source>
</evidence>
<accession>A0A1A7BHP8</accession>
<name>A0A1A7BHP8_9SPHN</name>
<dbReference type="STRING" id="1300349.I603_1365"/>
<protein>
    <submittedName>
        <fullName evidence="4">Asp-tRNAAsn/Glu-tRNAGln amidotransferase A subunit</fullName>
    </submittedName>
</protein>
<keyword evidence="5" id="KW-1185">Reference proteome</keyword>
<dbReference type="Proteomes" id="UP000092484">
    <property type="component" value="Unassembled WGS sequence"/>
</dbReference>
<evidence type="ECO:0000313" key="5">
    <source>
        <dbReference type="Proteomes" id="UP000092484"/>
    </source>
</evidence>
<dbReference type="PANTHER" id="PTHR11895:SF7">
    <property type="entry name" value="GLUTAMYL-TRNA(GLN) AMIDOTRANSFERASE SUBUNIT A, MITOCHONDRIAL"/>
    <property type="match status" value="1"/>
</dbReference>
<gene>
    <name evidence="4" type="ORF">I603_1365</name>
</gene>